<evidence type="ECO:0000313" key="2">
    <source>
        <dbReference type="EMBL" id="QHU13902.1"/>
    </source>
</evidence>
<dbReference type="Pfam" id="PF08241">
    <property type="entry name" value="Methyltransf_11"/>
    <property type="match status" value="1"/>
</dbReference>
<dbReference type="AlphaFoldDB" id="A0A6C0K777"/>
<proteinExistence type="predicted"/>
<accession>A0A6C0K777</accession>
<dbReference type="InterPro" id="IPR029063">
    <property type="entry name" value="SAM-dependent_MTases_sf"/>
</dbReference>
<name>A0A6C0K777_9ZZZZ</name>
<protein>
    <recommendedName>
        <fullName evidence="1">Methyltransferase type 11 domain-containing protein</fullName>
    </recommendedName>
</protein>
<reference evidence="2" key="1">
    <citation type="journal article" date="2020" name="Nature">
        <title>Giant virus diversity and host interactions through global metagenomics.</title>
        <authorList>
            <person name="Schulz F."/>
            <person name="Roux S."/>
            <person name="Paez-Espino D."/>
            <person name="Jungbluth S."/>
            <person name="Walsh D.A."/>
            <person name="Denef V.J."/>
            <person name="McMahon K.D."/>
            <person name="Konstantinidis K.T."/>
            <person name="Eloe-Fadrosh E.A."/>
            <person name="Kyrpides N.C."/>
            <person name="Woyke T."/>
        </authorList>
    </citation>
    <scope>NUCLEOTIDE SEQUENCE</scope>
    <source>
        <strain evidence="2">GVMAG-S-1101182-85</strain>
    </source>
</reference>
<dbReference type="EMBL" id="MN740827">
    <property type="protein sequence ID" value="QHU13902.1"/>
    <property type="molecule type" value="Genomic_DNA"/>
</dbReference>
<dbReference type="SUPFAM" id="SSF53335">
    <property type="entry name" value="S-adenosyl-L-methionine-dependent methyltransferases"/>
    <property type="match status" value="1"/>
</dbReference>
<dbReference type="GO" id="GO:0008757">
    <property type="term" value="F:S-adenosylmethionine-dependent methyltransferase activity"/>
    <property type="evidence" value="ECO:0007669"/>
    <property type="project" value="InterPro"/>
</dbReference>
<dbReference type="InterPro" id="IPR013216">
    <property type="entry name" value="Methyltransf_11"/>
</dbReference>
<feature type="domain" description="Methyltransferase type 11" evidence="1">
    <location>
        <begin position="52"/>
        <end position="108"/>
    </location>
</feature>
<sequence>MHYTSKKAGEYFADLYGKDNYVVVDIGGADGHSTFRKYYTNLKMKYICVDLTPCESVDIVIEPGQNLPFADGSVDLVISSSCFEHDPCFWITFREMCRITKKDGFIYINAPSKGAYHRVPGDNWRFYGDAGQALAYWASLSYGNEIPYPVSVEETFHIHTTIKTKPSHWSDFVCIWKRTSEKESAIVVSDTIKNKKGPLRLKLINDGLNCSSQQEVSAEEWGP</sequence>
<evidence type="ECO:0000259" key="1">
    <source>
        <dbReference type="Pfam" id="PF08241"/>
    </source>
</evidence>
<dbReference type="Gene3D" id="3.40.50.150">
    <property type="entry name" value="Vaccinia Virus protein VP39"/>
    <property type="match status" value="1"/>
</dbReference>
<organism evidence="2">
    <name type="scientific">viral metagenome</name>
    <dbReference type="NCBI Taxonomy" id="1070528"/>
    <lineage>
        <taxon>unclassified sequences</taxon>
        <taxon>metagenomes</taxon>
        <taxon>organismal metagenomes</taxon>
    </lineage>
</organism>